<dbReference type="InterPro" id="IPR032508">
    <property type="entry name" value="FecR_C"/>
</dbReference>
<dbReference type="GO" id="GO:0016989">
    <property type="term" value="F:sigma factor antagonist activity"/>
    <property type="evidence" value="ECO:0007669"/>
    <property type="project" value="TreeGrafter"/>
</dbReference>
<feature type="domain" description="FecR protein" evidence="2">
    <location>
        <begin position="198"/>
        <end position="286"/>
    </location>
</feature>
<evidence type="ECO:0000259" key="2">
    <source>
        <dbReference type="Pfam" id="PF04773"/>
    </source>
</evidence>
<accession>A0A0E9N106</accession>
<sequence length="398" mass="43883">MSEKEIFDLLHRYASGNYAPEDAVKIRQLMADSRYHAVILDFMDAFWEKLEDRAENSPPVSRDQKDLIFQRIAGKMEPTIAPVPKSRNIVRIWTLAGAAAALVLFISVLLSRKAADSPVVQRDVPIAAVTDIAAPAATYAYLQTDNGLKLGLKELGTLPGSPALITENGSVMVRYISQQNNVPRQSQWHELVNPRGSKKINLTLSDGTLVSLNAGSTIRYPAGFTGAIRVVELKGEAYFEVAKDKKHPFTVHTGSGDVEVLGTHFNVNTSRFDSVMQVTLLEGSVKVSHNGRSDVLHPGEQAVVGDVIDVSRAVESKQVLAWTNEEFNFTGMDLREILKEIERWYDVDITIAQNVPEMRLSGILSRNLSVRQVLDIVSLSSGIQFTINNKIIMVTAGE</sequence>
<keyword evidence="5" id="KW-1185">Reference proteome</keyword>
<dbReference type="Pfam" id="PF04773">
    <property type="entry name" value="FecR"/>
    <property type="match status" value="1"/>
</dbReference>
<dbReference type="Gene3D" id="3.55.50.30">
    <property type="match status" value="1"/>
</dbReference>
<name>A0A0E9N106_9BACT</name>
<evidence type="ECO:0000313" key="4">
    <source>
        <dbReference type="EMBL" id="GAO43524.1"/>
    </source>
</evidence>
<dbReference type="STRING" id="1220578.FPE01S_02_06290"/>
<protein>
    <submittedName>
        <fullName evidence="4">Putative anti-sigma factor</fullName>
    </submittedName>
</protein>
<evidence type="ECO:0000256" key="1">
    <source>
        <dbReference type="SAM" id="Phobius"/>
    </source>
</evidence>
<reference evidence="4 5" key="1">
    <citation type="submission" date="2015-04" db="EMBL/GenBank/DDBJ databases">
        <title>Whole genome shotgun sequence of Flavihumibacter petaseus NBRC 106054.</title>
        <authorList>
            <person name="Miyazawa S."/>
            <person name="Hosoyama A."/>
            <person name="Hashimoto M."/>
            <person name="Noguchi M."/>
            <person name="Tsuchikane K."/>
            <person name="Ohji S."/>
            <person name="Yamazoe A."/>
            <person name="Ichikawa N."/>
            <person name="Kimura A."/>
            <person name="Fujita N."/>
        </authorList>
    </citation>
    <scope>NUCLEOTIDE SEQUENCE [LARGE SCALE GENOMIC DNA]</scope>
    <source>
        <strain evidence="4 5">NBRC 106054</strain>
    </source>
</reference>
<feature type="transmembrane region" description="Helical" evidence="1">
    <location>
        <begin position="92"/>
        <end position="110"/>
    </location>
</feature>
<organism evidence="4 5">
    <name type="scientific">Flavihumibacter petaseus NBRC 106054</name>
    <dbReference type="NCBI Taxonomy" id="1220578"/>
    <lineage>
        <taxon>Bacteria</taxon>
        <taxon>Pseudomonadati</taxon>
        <taxon>Bacteroidota</taxon>
        <taxon>Chitinophagia</taxon>
        <taxon>Chitinophagales</taxon>
        <taxon>Chitinophagaceae</taxon>
        <taxon>Flavihumibacter</taxon>
    </lineage>
</organism>
<evidence type="ECO:0000259" key="3">
    <source>
        <dbReference type="Pfam" id="PF16344"/>
    </source>
</evidence>
<dbReference type="Gene3D" id="2.60.120.1440">
    <property type="match status" value="1"/>
</dbReference>
<proteinExistence type="predicted"/>
<dbReference type="PANTHER" id="PTHR30273">
    <property type="entry name" value="PERIPLASMIC SIGNAL SENSOR AND SIGMA FACTOR ACTIVATOR FECR-RELATED"/>
    <property type="match status" value="1"/>
</dbReference>
<keyword evidence="1" id="KW-1133">Transmembrane helix</keyword>
<dbReference type="RefSeq" id="WP_052955755.1">
    <property type="nucleotide sequence ID" value="NZ_BBWV01000002.1"/>
</dbReference>
<keyword evidence="1" id="KW-0472">Membrane</keyword>
<comment type="caution">
    <text evidence="4">The sequence shown here is derived from an EMBL/GenBank/DDBJ whole genome shotgun (WGS) entry which is preliminary data.</text>
</comment>
<dbReference type="Proteomes" id="UP000033121">
    <property type="component" value="Unassembled WGS sequence"/>
</dbReference>
<feature type="domain" description="Protein FecR C-terminal" evidence="3">
    <location>
        <begin position="326"/>
        <end position="393"/>
    </location>
</feature>
<dbReference type="InterPro" id="IPR012373">
    <property type="entry name" value="Ferrdict_sens_TM"/>
</dbReference>
<gene>
    <name evidence="4" type="ORF">FPE01S_02_06290</name>
</gene>
<dbReference type="PANTHER" id="PTHR30273:SF2">
    <property type="entry name" value="PROTEIN FECR"/>
    <property type="match status" value="1"/>
</dbReference>
<evidence type="ECO:0000313" key="5">
    <source>
        <dbReference type="Proteomes" id="UP000033121"/>
    </source>
</evidence>
<dbReference type="AlphaFoldDB" id="A0A0E9N106"/>
<dbReference type="OrthoDB" id="1452822at2"/>
<dbReference type="Pfam" id="PF16344">
    <property type="entry name" value="FecR_C"/>
    <property type="match status" value="1"/>
</dbReference>
<dbReference type="InterPro" id="IPR006860">
    <property type="entry name" value="FecR"/>
</dbReference>
<dbReference type="EMBL" id="BBWV01000002">
    <property type="protein sequence ID" value="GAO43524.1"/>
    <property type="molecule type" value="Genomic_DNA"/>
</dbReference>
<keyword evidence="1" id="KW-0812">Transmembrane</keyword>